<accession>A0ABS7PKU7</accession>
<dbReference type="EMBL" id="JAINVV010000004">
    <property type="protein sequence ID" value="MBY8821933.1"/>
    <property type="molecule type" value="Genomic_DNA"/>
</dbReference>
<protein>
    <submittedName>
        <fullName evidence="1">Uncharacterized protein</fullName>
    </submittedName>
</protein>
<sequence>MLSLQFYQEQAALQQIAADNATLENVRERCQRAADTWAAFAARSERAEKARIEAASEKLLAGLSENPDQGCATV</sequence>
<evidence type="ECO:0000313" key="2">
    <source>
        <dbReference type="Proteomes" id="UP000706039"/>
    </source>
</evidence>
<dbReference type="Proteomes" id="UP000706039">
    <property type="component" value="Unassembled WGS sequence"/>
</dbReference>
<comment type="caution">
    <text evidence="1">The sequence shown here is derived from an EMBL/GenBank/DDBJ whole genome shotgun (WGS) entry which is preliminary data.</text>
</comment>
<organism evidence="1 2">
    <name type="scientific">Sphingomonas colocasiae</name>
    <dbReference type="NCBI Taxonomy" id="1848973"/>
    <lineage>
        <taxon>Bacteria</taxon>
        <taxon>Pseudomonadati</taxon>
        <taxon>Pseudomonadota</taxon>
        <taxon>Alphaproteobacteria</taxon>
        <taxon>Sphingomonadales</taxon>
        <taxon>Sphingomonadaceae</taxon>
        <taxon>Sphingomonas</taxon>
    </lineage>
</organism>
<reference evidence="1 2" key="1">
    <citation type="submission" date="2021-08" db="EMBL/GenBank/DDBJ databases">
        <authorList>
            <person name="Tuo L."/>
        </authorList>
    </citation>
    <scope>NUCLEOTIDE SEQUENCE [LARGE SCALE GENOMIC DNA]</scope>
    <source>
        <strain evidence="1 2">JCM 31229</strain>
    </source>
</reference>
<keyword evidence="2" id="KW-1185">Reference proteome</keyword>
<proteinExistence type="predicted"/>
<evidence type="ECO:0000313" key="1">
    <source>
        <dbReference type="EMBL" id="MBY8821933.1"/>
    </source>
</evidence>
<dbReference type="RefSeq" id="WP_222989056.1">
    <property type="nucleotide sequence ID" value="NZ_JAINVV010000004.1"/>
</dbReference>
<gene>
    <name evidence="1" type="ORF">K7G82_06500</name>
</gene>
<name>A0ABS7PKU7_9SPHN</name>